<feature type="binding site" evidence="18">
    <location>
        <position position="167"/>
    </location>
    <ligand>
        <name>(6S)-NADPHX</name>
        <dbReference type="ChEBI" id="CHEBI:64076"/>
    </ligand>
</feature>
<dbReference type="InterPro" id="IPR036652">
    <property type="entry name" value="YjeF_N_dom_sf"/>
</dbReference>
<feature type="binding site" evidence="17">
    <location>
        <position position="464"/>
    </location>
    <ligand>
        <name>AMP</name>
        <dbReference type="ChEBI" id="CHEBI:456215"/>
    </ligand>
</feature>
<dbReference type="GO" id="GO:0110051">
    <property type="term" value="P:metabolite repair"/>
    <property type="evidence" value="ECO:0007669"/>
    <property type="project" value="TreeGrafter"/>
</dbReference>
<evidence type="ECO:0000256" key="11">
    <source>
        <dbReference type="ARBA" id="ARBA00023235"/>
    </source>
</evidence>
<dbReference type="GO" id="GO:0052856">
    <property type="term" value="F:NAD(P)HX epimerase activity"/>
    <property type="evidence" value="ECO:0007669"/>
    <property type="project" value="UniProtKB-UniRule"/>
</dbReference>
<dbReference type="NCBIfam" id="TIGR00196">
    <property type="entry name" value="yjeF_cterm"/>
    <property type="match status" value="1"/>
</dbReference>
<organism evidence="22 23">
    <name type="scientific">Candidatus Reconcilbacillus cellulovorans</name>
    <dbReference type="NCBI Taxonomy" id="1906605"/>
    <lineage>
        <taxon>Bacteria</taxon>
        <taxon>Bacillati</taxon>
        <taxon>Bacillota</taxon>
        <taxon>Bacilli</taxon>
        <taxon>Bacillales</taxon>
        <taxon>Paenibacillaceae</taxon>
        <taxon>Candidatus Reconcilbacillus</taxon>
    </lineage>
</organism>
<gene>
    <name evidence="17" type="primary">nnrD</name>
    <name evidence="18" type="synonym">nnrE</name>
    <name evidence="22" type="ORF">BLM47_10395</name>
</gene>
<evidence type="ECO:0000259" key="21">
    <source>
        <dbReference type="PROSITE" id="PS51385"/>
    </source>
</evidence>
<dbReference type="PROSITE" id="PS51385">
    <property type="entry name" value="YJEF_N"/>
    <property type="match status" value="1"/>
</dbReference>
<keyword evidence="13" id="KW-0511">Multifunctional enzyme</keyword>
<comment type="similarity">
    <text evidence="3 19">In the N-terminal section; belongs to the NnrE/AIBP family.</text>
</comment>
<keyword evidence="7 17" id="KW-0067">ATP-binding</keyword>
<comment type="catalytic activity">
    <reaction evidence="16 17 19">
        <text>(6S)-NADPHX + ADP = AMP + phosphate + NADPH + H(+)</text>
        <dbReference type="Rhea" id="RHEA:32235"/>
        <dbReference type="ChEBI" id="CHEBI:15378"/>
        <dbReference type="ChEBI" id="CHEBI:43474"/>
        <dbReference type="ChEBI" id="CHEBI:57783"/>
        <dbReference type="ChEBI" id="CHEBI:64076"/>
        <dbReference type="ChEBI" id="CHEBI:456215"/>
        <dbReference type="ChEBI" id="CHEBI:456216"/>
        <dbReference type="EC" id="4.2.1.136"/>
    </reaction>
</comment>
<comment type="subunit">
    <text evidence="17">Homotetramer.</text>
</comment>
<feature type="domain" description="YjeF N-terminal" evidence="21">
    <location>
        <begin position="9"/>
        <end position="224"/>
    </location>
</feature>
<comment type="function">
    <text evidence="14 19">Bifunctional enzyme that catalyzes the epimerization of the S- and R-forms of NAD(P)HX and the dehydration of the S-form of NAD(P)HX at the expense of ADP, which is converted to AMP. This allows the repair of both epimers of NAD(P)HX, a damaged form of NAD(P)H that is a result of enzymatic or heat-dependent hydration.</text>
</comment>
<proteinExistence type="inferred from homology"/>
<keyword evidence="8 17" id="KW-0521">NADP</keyword>
<feature type="binding site" evidence="17">
    <location>
        <begin position="435"/>
        <end position="439"/>
    </location>
    <ligand>
        <name>AMP</name>
        <dbReference type="ChEBI" id="CHEBI:456215"/>
    </ligand>
</feature>
<dbReference type="Pfam" id="PF03853">
    <property type="entry name" value="YjeF_N"/>
    <property type="match status" value="1"/>
</dbReference>
<feature type="binding site" evidence="18">
    <location>
        <position position="170"/>
    </location>
    <ligand>
        <name>K(+)</name>
        <dbReference type="ChEBI" id="CHEBI:29103"/>
    </ligand>
</feature>
<comment type="catalytic activity">
    <reaction evidence="1 18 19">
        <text>(6R)-NADHX = (6S)-NADHX</text>
        <dbReference type="Rhea" id="RHEA:32215"/>
        <dbReference type="ChEBI" id="CHEBI:64074"/>
        <dbReference type="ChEBI" id="CHEBI:64075"/>
        <dbReference type="EC" id="5.1.99.6"/>
    </reaction>
</comment>
<dbReference type="PANTHER" id="PTHR12592:SF0">
    <property type="entry name" value="ATP-DEPENDENT (S)-NAD(P)H-HYDRATE DEHYDRATASE"/>
    <property type="match status" value="1"/>
</dbReference>
<comment type="function">
    <text evidence="17">Catalyzes the dehydration of the S-form of NAD(P)HX at the expense of ADP, which is converted to AMP. Together with NAD(P)HX epimerase, which catalyzes the epimerization of the S- and R-forms, the enzyme allows the repair of both epimers of NAD(P)HX, a damaged form of NAD(P)H that is a result of enzymatic or heat-dependent hydration.</text>
</comment>
<protein>
    <recommendedName>
        <fullName evidence="19">Bifunctional NAD(P)H-hydrate repair enzyme</fullName>
    </recommendedName>
    <alternativeName>
        <fullName evidence="19">Nicotinamide nucleotide repair protein</fullName>
    </alternativeName>
    <domain>
        <recommendedName>
            <fullName evidence="19">ADP-dependent (S)-NAD(P)H-hydrate dehydratase</fullName>
            <ecNumber evidence="19">4.2.1.136</ecNumber>
        </recommendedName>
        <alternativeName>
            <fullName evidence="19">ADP-dependent NAD(P)HX dehydratase</fullName>
        </alternativeName>
    </domain>
    <domain>
        <recommendedName>
            <fullName evidence="19">NAD(P)H-hydrate epimerase</fullName>
            <ecNumber evidence="19">5.1.99.6</ecNumber>
        </recommendedName>
    </domain>
</protein>
<dbReference type="GO" id="GO:0052855">
    <property type="term" value="F:ADP-dependent NAD(P)H-hydrate dehydratase activity"/>
    <property type="evidence" value="ECO:0007669"/>
    <property type="project" value="UniProtKB-UniRule"/>
</dbReference>
<evidence type="ECO:0000256" key="3">
    <source>
        <dbReference type="ARBA" id="ARBA00006001"/>
    </source>
</evidence>
<feature type="binding site" evidence="17">
    <location>
        <position position="465"/>
    </location>
    <ligand>
        <name>(6S)-NADPHX</name>
        <dbReference type="ChEBI" id="CHEBI:64076"/>
    </ligand>
</feature>
<dbReference type="Pfam" id="PF01256">
    <property type="entry name" value="Carb_kinase"/>
    <property type="match status" value="1"/>
</dbReference>
<keyword evidence="12 17" id="KW-0456">Lyase</keyword>
<evidence type="ECO:0000256" key="14">
    <source>
        <dbReference type="ARBA" id="ARBA00025153"/>
    </source>
</evidence>
<keyword evidence="6 17" id="KW-0547">Nucleotide-binding</keyword>
<keyword evidence="9 18" id="KW-0630">Potassium</keyword>
<dbReference type="Gene3D" id="3.40.1190.20">
    <property type="match status" value="1"/>
</dbReference>
<comment type="cofactor">
    <cofactor evidence="18 19">
        <name>K(+)</name>
        <dbReference type="ChEBI" id="CHEBI:29103"/>
    </cofactor>
    <text evidence="18 19">Binds 1 potassium ion per subunit.</text>
</comment>
<name>A0A2A6DZ57_9BACL</name>
<comment type="catalytic activity">
    <reaction evidence="2 18 19">
        <text>(6R)-NADPHX = (6S)-NADPHX</text>
        <dbReference type="Rhea" id="RHEA:32227"/>
        <dbReference type="ChEBI" id="CHEBI:64076"/>
        <dbReference type="ChEBI" id="CHEBI:64077"/>
        <dbReference type="EC" id="5.1.99.6"/>
    </reaction>
</comment>
<dbReference type="InterPro" id="IPR000631">
    <property type="entry name" value="CARKD"/>
</dbReference>
<comment type="caution">
    <text evidence="22">The sequence shown here is derived from an EMBL/GenBank/DDBJ whole genome shotgun (WGS) entry which is preliminary data.</text>
</comment>
<keyword evidence="5 18" id="KW-0479">Metal-binding</keyword>
<dbReference type="PROSITE" id="PS51383">
    <property type="entry name" value="YJEF_C_3"/>
    <property type="match status" value="1"/>
</dbReference>
<dbReference type="HAMAP" id="MF_01966">
    <property type="entry name" value="NADHX_epimerase"/>
    <property type="match status" value="1"/>
</dbReference>
<comment type="catalytic activity">
    <reaction evidence="15 17 19">
        <text>(6S)-NADHX + ADP = AMP + phosphate + NADH + H(+)</text>
        <dbReference type="Rhea" id="RHEA:32223"/>
        <dbReference type="ChEBI" id="CHEBI:15378"/>
        <dbReference type="ChEBI" id="CHEBI:43474"/>
        <dbReference type="ChEBI" id="CHEBI:57945"/>
        <dbReference type="ChEBI" id="CHEBI:64074"/>
        <dbReference type="ChEBI" id="CHEBI:456215"/>
        <dbReference type="ChEBI" id="CHEBI:456216"/>
        <dbReference type="EC" id="4.2.1.136"/>
    </reaction>
</comment>
<evidence type="ECO:0000256" key="1">
    <source>
        <dbReference type="ARBA" id="ARBA00000013"/>
    </source>
</evidence>
<dbReference type="CDD" id="cd01171">
    <property type="entry name" value="YXKO-related"/>
    <property type="match status" value="1"/>
</dbReference>
<evidence type="ECO:0000256" key="17">
    <source>
        <dbReference type="HAMAP-Rule" id="MF_01965"/>
    </source>
</evidence>
<dbReference type="InterPro" id="IPR004443">
    <property type="entry name" value="YjeF_N_dom"/>
</dbReference>
<comment type="similarity">
    <text evidence="17">Belongs to the NnrD/CARKD family.</text>
</comment>
<comment type="similarity">
    <text evidence="4 19">In the C-terminal section; belongs to the NnrD/CARKD family.</text>
</comment>
<dbReference type="HAMAP" id="MF_01965">
    <property type="entry name" value="NADHX_dehydratase"/>
    <property type="match status" value="1"/>
</dbReference>
<evidence type="ECO:0000256" key="6">
    <source>
        <dbReference type="ARBA" id="ARBA00022741"/>
    </source>
</evidence>
<dbReference type="Gene3D" id="3.40.50.10260">
    <property type="entry name" value="YjeF N-terminal domain"/>
    <property type="match status" value="1"/>
</dbReference>
<dbReference type="PROSITE" id="PS01050">
    <property type="entry name" value="YJEF_C_2"/>
    <property type="match status" value="1"/>
</dbReference>
<feature type="binding site" evidence="17">
    <location>
        <position position="273"/>
    </location>
    <ligand>
        <name>(6S)-NADPHX</name>
        <dbReference type="ChEBI" id="CHEBI:64076"/>
    </ligand>
</feature>
<evidence type="ECO:0000256" key="7">
    <source>
        <dbReference type="ARBA" id="ARBA00022840"/>
    </source>
</evidence>
<evidence type="ECO:0000256" key="4">
    <source>
        <dbReference type="ARBA" id="ARBA00009524"/>
    </source>
</evidence>
<dbReference type="PANTHER" id="PTHR12592">
    <property type="entry name" value="ATP-DEPENDENT (S)-NAD(P)H-HYDRATE DEHYDRATASE FAMILY MEMBER"/>
    <property type="match status" value="1"/>
</dbReference>
<dbReference type="GO" id="GO:0046872">
    <property type="term" value="F:metal ion binding"/>
    <property type="evidence" value="ECO:0007669"/>
    <property type="project" value="UniProtKB-UniRule"/>
</dbReference>
<comment type="similarity">
    <text evidence="18">Belongs to the NnrE/AIBP family.</text>
</comment>
<dbReference type="GO" id="GO:0005524">
    <property type="term" value="F:ATP binding"/>
    <property type="evidence" value="ECO:0007669"/>
    <property type="project" value="UniProtKB-UniRule"/>
</dbReference>
<evidence type="ECO:0000256" key="16">
    <source>
        <dbReference type="ARBA" id="ARBA00049209"/>
    </source>
</evidence>
<evidence type="ECO:0000256" key="10">
    <source>
        <dbReference type="ARBA" id="ARBA00023027"/>
    </source>
</evidence>
<keyword evidence="10 17" id="KW-0520">NAD</keyword>
<evidence type="ECO:0000256" key="2">
    <source>
        <dbReference type="ARBA" id="ARBA00000909"/>
    </source>
</evidence>
<comment type="cofactor">
    <cofactor evidence="17">
        <name>Mg(2+)</name>
        <dbReference type="ChEBI" id="CHEBI:18420"/>
    </cofactor>
</comment>
<evidence type="ECO:0000256" key="5">
    <source>
        <dbReference type="ARBA" id="ARBA00022723"/>
    </source>
</evidence>
<feature type="binding site" evidence="18">
    <location>
        <begin position="68"/>
        <end position="72"/>
    </location>
    <ligand>
        <name>(6S)-NADPHX</name>
        <dbReference type="ChEBI" id="CHEBI:64076"/>
    </ligand>
</feature>
<evidence type="ECO:0000256" key="19">
    <source>
        <dbReference type="PIRNR" id="PIRNR017184"/>
    </source>
</evidence>
<accession>A0A2A6DZ57</accession>
<dbReference type="AlphaFoldDB" id="A0A2A6DZ57"/>
<dbReference type="InterPro" id="IPR030677">
    <property type="entry name" value="Nnr"/>
</dbReference>
<evidence type="ECO:0000256" key="13">
    <source>
        <dbReference type="ARBA" id="ARBA00023268"/>
    </source>
</evidence>
<evidence type="ECO:0000256" key="18">
    <source>
        <dbReference type="HAMAP-Rule" id="MF_01966"/>
    </source>
</evidence>
<dbReference type="GO" id="GO:0046496">
    <property type="term" value="P:nicotinamide nucleotide metabolic process"/>
    <property type="evidence" value="ECO:0007669"/>
    <property type="project" value="UniProtKB-UniRule"/>
</dbReference>
<keyword evidence="11 18" id="KW-0413">Isomerase</keyword>
<evidence type="ECO:0000256" key="12">
    <source>
        <dbReference type="ARBA" id="ARBA00023239"/>
    </source>
</evidence>
<dbReference type="SUPFAM" id="SSF53613">
    <property type="entry name" value="Ribokinase-like"/>
    <property type="match status" value="1"/>
</dbReference>
<feature type="binding site" evidence="18">
    <location>
        <position position="149"/>
    </location>
    <ligand>
        <name>(6S)-NADPHX</name>
        <dbReference type="ChEBI" id="CHEBI:64076"/>
    </ligand>
</feature>
<dbReference type="EC" id="5.1.99.6" evidence="19"/>
<dbReference type="InterPro" id="IPR029056">
    <property type="entry name" value="Ribokinase-like"/>
</dbReference>
<dbReference type="EMBL" id="MOXJ01000026">
    <property type="protein sequence ID" value="PDO09829.1"/>
    <property type="molecule type" value="Genomic_DNA"/>
</dbReference>
<feature type="domain" description="YjeF C-terminal" evidence="20">
    <location>
        <begin position="238"/>
        <end position="518"/>
    </location>
</feature>
<evidence type="ECO:0000313" key="23">
    <source>
        <dbReference type="Proteomes" id="UP000243688"/>
    </source>
</evidence>
<sequence>MYVATSAEMRELDRYAVETIGIPVASLMENAGWETARTAEAFLQKKLRSRTVSGDRAFSWIILVGKGHNGGDGLVAARRLAEAGHRVRIVLAEPPDRMEPETVRQWEIAWRLGIRTDLYSPGANHLSDCDALLDALLGTGVRGAPREPYASLIREANASGRPIVAVDVPSGLDADTGRPYDPCIRAELTVTFALPKSGLVQDPALAFVGRVVVRPIGIDPRWAEAIGVRAMLLGPDAWRRLDIDAERPLRPDTHKGAQGHVLIVGGSRGMAGAGLLCARAALRAGCGLVTWAIPDRLVESMAGRAPEIMLAGVADGGRGDWSAVRPDDVVTLAASRDAVAVGPGLGRFPGGERLIRALWENTDKPLVIDADALNLIASVGDFADWPRRSGPPAVLTPHPGEMARLCGVTAADVSIDRIGYARRFAEKHGVVVALKGARTVVAAPDGFAYINTTGNPGMATAGSGDVLTGVVAGLLAQGYTPLQAAALGVYLHGKAGDRAARYHPSLHSVTSVDILESL</sequence>
<feature type="binding site" evidence="17">
    <location>
        <position position="344"/>
    </location>
    <ligand>
        <name>(6S)-NADPHX</name>
        <dbReference type="ChEBI" id="CHEBI:64076"/>
    </ligand>
</feature>
<dbReference type="Proteomes" id="UP000243688">
    <property type="component" value="Unassembled WGS sequence"/>
</dbReference>
<feature type="binding site" evidence="17">
    <location>
        <position position="398"/>
    </location>
    <ligand>
        <name>(6S)-NADPHX</name>
        <dbReference type="ChEBI" id="CHEBI:64076"/>
    </ligand>
</feature>
<evidence type="ECO:0000313" key="22">
    <source>
        <dbReference type="EMBL" id="PDO09829.1"/>
    </source>
</evidence>
<dbReference type="NCBIfam" id="TIGR00197">
    <property type="entry name" value="yjeF_nterm"/>
    <property type="match status" value="1"/>
</dbReference>
<comment type="function">
    <text evidence="18">Catalyzes the epimerization of the S- and R-forms of NAD(P)HX, a damaged form of NAD(P)H that is a result of enzymatic or heat-dependent hydration. This is a prerequisite for the S-specific NAD(P)H-hydrate dehydratase to allow the repair of both epimers of NAD(P)HX.</text>
</comment>
<evidence type="ECO:0000256" key="15">
    <source>
        <dbReference type="ARBA" id="ARBA00048238"/>
    </source>
</evidence>
<feature type="binding site" evidence="18">
    <location>
        <position position="134"/>
    </location>
    <ligand>
        <name>K(+)</name>
        <dbReference type="ChEBI" id="CHEBI:29103"/>
    </ligand>
</feature>
<dbReference type="InterPro" id="IPR017953">
    <property type="entry name" value="Carbohydrate_kinase_pred_CS"/>
</dbReference>
<dbReference type="SUPFAM" id="SSF64153">
    <property type="entry name" value="YjeF N-terminal domain-like"/>
    <property type="match status" value="1"/>
</dbReference>
<dbReference type="PIRSF" id="PIRSF017184">
    <property type="entry name" value="Nnr"/>
    <property type="match status" value="1"/>
</dbReference>
<evidence type="ECO:0000256" key="9">
    <source>
        <dbReference type="ARBA" id="ARBA00022958"/>
    </source>
</evidence>
<feature type="binding site" evidence="18">
    <location>
        <position position="69"/>
    </location>
    <ligand>
        <name>K(+)</name>
        <dbReference type="ChEBI" id="CHEBI:29103"/>
    </ligand>
</feature>
<dbReference type="EC" id="4.2.1.136" evidence="19"/>
<reference evidence="22 23" key="1">
    <citation type="submission" date="2016-12" db="EMBL/GenBank/DDBJ databases">
        <title>Candidatus Reconcilibacillus cellulovorans genome.</title>
        <authorList>
            <person name="Kolinko S."/>
            <person name="Wu Y.-W."/>
            <person name="Tachea F."/>
            <person name="Denzel E."/>
            <person name="Hiras J."/>
            <person name="Baecker N."/>
            <person name="Chan L.J."/>
            <person name="Eichorst S.A."/>
            <person name="Frey D."/>
            <person name="Adams P.D."/>
            <person name="Pray T."/>
            <person name="Tanjore D."/>
            <person name="Petzold C.J."/>
            <person name="Gladden J.M."/>
            <person name="Simmons B.A."/>
            <person name="Singer S.W."/>
        </authorList>
    </citation>
    <scope>NUCLEOTIDE SEQUENCE [LARGE SCALE GENOMIC DNA]</scope>
    <source>
        <strain evidence="22">JTherm</strain>
    </source>
</reference>
<evidence type="ECO:0000259" key="20">
    <source>
        <dbReference type="PROSITE" id="PS51383"/>
    </source>
</evidence>
<feature type="binding site" evidence="18">
    <location>
        <begin position="138"/>
        <end position="144"/>
    </location>
    <ligand>
        <name>(6S)-NADPHX</name>
        <dbReference type="ChEBI" id="CHEBI:64076"/>
    </ligand>
</feature>
<evidence type="ECO:0000256" key="8">
    <source>
        <dbReference type="ARBA" id="ARBA00022857"/>
    </source>
</evidence>